<protein>
    <submittedName>
        <fullName evidence="2">Uncharacterized protein</fullName>
    </submittedName>
</protein>
<feature type="transmembrane region" description="Helical" evidence="1">
    <location>
        <begin position="168"/>
        <end position="193"/>
    </location>
</feature>
<dbReference type="EMBL" id="DVJJ01000154">
    <property type="protein sequence ID" value="HIS65702.1"/>
    <property type="molecule type" value="Genomic_DNA"/>
</dbReference>
<feature type="transmembrane region" description="Helical" evidence="1">
    <location>
        <begin position="249"/>
        <end position="270"/>
    </location>
</feature>
<evidence type="ECO:0000256" key="1">
    <source>
        <dbReference type="SAM" id="Phobius"/>
    </source>
</evidence>
<sequence length="377" mass="41610">MCGLIVALLHLLRKPKLVPLFELQSVYSQGQLERILKERPIYRNIWLTDRGLLWMRQERVTQVNFHDITGIELEKQLVNHIYTWHIKLTNRFDAVANTPNFESRDITVAFARYLMAMAPRAEVGTTLQALQLAAHPAGQVGNAVLRQQVTQDFYQILQEAQRRHRKEIVSIGTVGALLVGGLVLLAGTGLLLPKLIRRVLLTGDVDALGLLDAVLYSAGIPLVLCGILSVILIVWVIRCLRRSGSYARGGAIASLLLGSTAILIGFMGVLSDVSVQELKDAAADKRQIQSGALTETEVRLTGGGQTDAETLPNLTEEVGYTISQLNGIPVDGNQEQTVSYYFPYAVELTPYETTAATIVRIQHTEHWNLILNITAAE</sequence>
<keyword evidence="1" id="KW-0472">Membrane</keyword>
<evidence type="ECO:0000313" key="2">
    <source>
        <dbReference type="EMBL" id="HIS65702.1"/>
    </source>
</evidence>
<dbReference type="AlphaFoldDB" id="A0A9D1FAV0"/>
<dbReference type="Proteomes" id="UP000886741">
    <property type="component" value="Unassembled WGS sequence"/>
</dbReference>
<reference evidence="2" key="2">
    <citation type="journal article" date="2021" name="PeerJ">
        <title>Extensive microbial diversity within the chicken gut microbiome revealed by metagenomics and culture.</title>
        <authorList>
            <person name="Gilroy R."/>
            <person name="Ravi A."/>
            <person name="Getino M."/>
            <person name="Pursley I."/>
            <person name="Horton D.L."/>
            <person name="Alikhan N.F."/>
            <person name="Baker D."/>
            <person name="Gharbi K."/>
            <person name="Hall N."/>
            <person name="Watson M."/>
            <person name="Adriaenssens E.M."/>
            <person name="Foster-Nyarko E."/>
            <person name="Jarju S."/>
            <person name="Secka A."/>
            <person name="Antonio M."/>
            <person name="Oren A."/>
            <person name="Chaudhuri R.R."/>
            <person name="La Ragione R."/>
            <person name="Hildebrand F."/>
            <person name="Pallen M.J."/>
        </authorList>
    </citation>
    <scope>NUCLEOTIDE SEQUENCE</scope>
    <source>
        <strain evidence="2">ChiBcec16-1751</strain>
    </source>
</reference>
<accession>A0A9D1FAV0</accession>
<gene>
    <name evidence="2" type="ORF">IAA83_10115</name>
</gene>
<name>A0A9D1FAV0_9FIRM</name>
<keyword evidence="1" id="KW-1133">Transmembrane helix</keyword>
<organism evidence="2 3">
    <name type="scientific">Candidatus Avoscillospira avistercoris</name>
    <dbReference type="NCBI Taxonomy" id="2840707"/>
    <lineage>
        <taxon>Bacteria</taxon>
        <taxon>Bacillati</taxon>
        <taxon>Bacillota</taxon>
        <taxon>Clostridia</taxon>
        <taxon>Eubacteriales</taxon>
        <taxon>Oscillospiraceae</taxon>
        <taxon>Oscillospiraceae incertae sedis</taxon>
        <taxon>Candidatus Avoscillospira</taxon>
    </lineage>
</organism>
<feature type="transmembrane region" description="Helical" evidence="1">
    <location>
        <begin position="213"/>
        <end position="237"/>
    </location>
</feature>
<reference evidence="2" key="1">
    <citation type="submission" date="2020-10" db="EMBL/GenBank/DDBJ databases">
        <authorList>
            <person name="Gilroy R."/>
        </authorList>
    </citation>
    <scope>NUCLEOTIDE SEQUENCE</scope>
    <source>
        <strain evidence="2">ChiBcec16-1751</strain>
    </source>
</reference>
<keyword evidence="1" id="KW-0812">Transmembrane</keyword>
<comment type="caution">
    <text evidence="2">The sequence shown here is derived from an EMBL/GenBank/DDBJ whole genome shotgun (WGS) entry which is preliminary data.</text>
</comment>
<proteinExistence type="predicted"/>
<evidence type="ECO:0000313" key="3">
    <source>
        <dbReference type="Proteomes" id="UP000886741"/>
    </source>
</evidence>